<sequence length="99" mass="11061">MSFHASATVDLDNFVSSTARSNFNEELKKMKFTKHKLTTLWTVTFTPNTSRAWAENYVRDSIDAAAVSAGISTYEAFVSVSEAPPVEWRKTARVTLLGR</sequence>
<proteinExistence type="predicted"/>
<reference evidence="1 2" key="1">
    <citation type="submission" date="2019-09" db="EMBL/GenBank/DDBJ databases">
        <authorList>
            <person name="Chandra G."/>
            <person name="Truman W A."/>
        </authorList>
    </citation>
    <scope>NUCLEOTIDE SEQUENCE [LARGE SCALE GENOMIC DNA]</scope>
    <source>
        <strain evidence="1">PS922</strain>
    </source>
</reference>
<accession>A0A5E7RMC7</accession>
<name>A0A5E7RMC7_PSEFL</name>
<evidence type="ECO:0000313" key="2">
    <source>
        <dbReference type="Proteomes" id="UP000325565"/>
    </source>
</evidence>
<dbReference type="AlphaFoldDB" id="A0A5E7RMC7"/>
<evidence type="ECO:0000313" key="1">
    <source>
        <dbReference type="EMBL" id="VVP75005.1"/>
    </source>
</evidence>
<gene>
    <name evidence="1" type="ORF">PS922_01249</name>
</gene>
<dbReference type="EMBL" id="CABVJB010000002">
    <property type="protein sequence ID" value="VVP75005.1"/>
    <property type="molecule type" value="Genomic_DNA"/>
</dbReference>
<organism evidence="1 2">
    <name type="scientific">Pseudomonas fluorescens</name>
    <dbReference type="NCBI Taxonomy" id="294"/>
    <lineage>
        <taxon>Bacteria</taxon>
        <taxon>Pseudomonadati</taxon>
        <taxon>Pseudomonadota</taxon>
        <taxon>Gammaproteobacteria</taxon>
        <taxon>Pseudomonadales</taxon>
        <taxon>Pseudomonadaceae</taxon>
        <taxon>Pseudomonas</taxon>
    </lineage>
</organism>
<dbReference type="RefSeq" id="WP_154863086.1">
    <property type="nucleotide sequence ID" value="NZ_CABVJB010000002.1"/>
</dbReference>
<dbReference type="Proteomes" id="UP000325565">
    <property type="component" value="Unassembled WGS sequence"/>
</dbReference>
<protein>
    <submittedName>
        <fullName evidence="1">Uncharacterized protein</fullName>
    </submittedName>
</protein>